<sequence>MGATKPNNGFTKIQQKAVNLVQEENFTEAALLLEEAKEQFPEKLDRLGHWKAGICMLQGNNDKAISELSEVLDRGYWWNPELLTNDTELQPLKEKVEFQKILELCNEKYEAEKKNAKASLQVVGNPKAITSIFALHWKGSNAKDFTEQWSESAILSKYLLGFPQSSQLFSHECYSWDNQDVAEKDVTDTFNQFKRKYDLAAKENIIAGASQGGKTAIELSFKNNLAKFDGFIAIVPSFENTEEIEEILQLNSEINVRGCVITGDKDPFYDKTLKTVDILRENGVPCKLIVKKGMGHSLPDDLTNQLIEGVEFISEKQ</sequence>
<dbReference type="EMBL" id="FNKD01000003">
    <property type="protein sequence ID" value="SDQ82806.1"/>
    <property type="molecule type" value="Genomic_DNA"/>
</dbReference>
<dbReference type="SUPFAM" id="SSF53474">
    <property type="entry name" value="alpha/beta-Hydrolases"/>
    <property type="match status" value="1"/>
</dbReference>
<dbReference type="Pfam" id="PF22316">
    <property type="entry name" value="ABhydrolase-like_N"/>
    <property type="match status" value="1"/>
</dbReference>
<dbReference type="Gene3D" id="3.40.50.1820">
    <property type="entry name" value="alpha/beta hydrolase"/>
    <property type="match status" value="1"/>
</dbReference>
<gene>
    <name evidence="2" type="ORF">SAMN05216231_2690</name>
</gene>
<proteinExistence type="predicted"/>
<dbReference type="Proteomes" id="UP000199444">
    <property type="component" value="Unassembled WGS sequence"/>
</dbReference>
<dbReference type="AlphaFoldDB" id="A0A1H1E3V5"/>
<evidence type="ECO:0000259" key="1">
    <source>
        <dbReference type="Pfam" id="PF22316"/>
    </source>
</evidence>
<dbReference type="STRING" id="553311.SAMN05216231_2690"/>
<name>A0A1H1E3V5_9BACI</name>
<dbReference type="InterPro" id="IPR054527">
    <property type="entry name" value="BCE_2095-like_N"/>
</dbReference>
<evidence type="ECO:0000313" key="3">
    <source>
        <dbReference type="Proteomes" id="UP000199444"/>
    </source>
</evidence>
<feature type="domain" description="BCE-2095-like N-terminal" evidence="1">
    <location>
        <begin position="10"/>
        <end position="111"/>
    </location>
</feature>
<dbReference type="RefSeq" id="WP_092493490.1">
    <property type="nucleotide sequence ID" value="NZ_FNKD01000003.1"/>
</dbReference>
<reference evidence="2 3" key="1">
    <citation type="submission" date="2016-10" db="EMBL/GenBank/DDBJ databases">
        <authorList>
            <person name="de Groot N.N."/>
        </authorList>
    </citation>
    <scope>NUCLEOTIDE SEQUENCE [LARGE SCALE GENOMIC DNA]</scope>
    <source>
        <strain evidence="2 3">CGMCC 1.10449</strain>
    </source>
</reference>
<protein>
    <recommendedName>
        <fullName evidence="1">BCE-2095-like N-terminal domain-containing protein</fullName>
    </recommendedName>
</protein>
<dbReference type="InterPro" id="IPR029058">
    <property type="entry name" value="AB_hydrolase_fold"/>
</dbReference>
<organism evidence="2 3">
    <name type="scientific">Virgibacillus salinus</name>
    <dbReference type="NCBI Taxonomy" id="553311"/>
    <lineage>
        <taxon>Bacteria</taxon>
        <taxon>Bacillati</taxon>
        <taxon>Bacillota</taxon>
        <taxon>Bacilli</taxon>
        <taxon>Bacillales</taxon>
        <taxon>Bacillaceae</taxon>
        <taxon>Virgibacillus</taxon>
    </lineage>
</organism>
<accession>A0A1H1E3V5</accession>
<evidence type="ECO:0000313" key="2">
    <source>
        <dbReference type="EMBL" id="SDQ82806.1"/>
    </source>
</evidence>
<keyword evidence="3" id="KW-1185">Reference proteome</keyword>